<keyword evidence="14" id="KW-1185">Reference proteome</keyword>
<evidence type="ECO:0000256" key="2">
    <source>
        <dbReference type="ARBA" id="ARBA00009010"/>
    </source>
</evidence>
<feature type="region of interest" description="Disordered" evidence="11">
    <location>
        <begin position="1"/>
        <end position="46"/>
    </location>
</feature>
<dbReference type="GO" id="GO:0005789">
    <property type="term" value="C:endoplasmic reticulum membrane"/>
    <property type="evidence" value="ECO:0000318"/>
    <property type="project" value="GO_Central"/>
</dbReference>
<feature type="transmembrane region" description="Helical" evidence="12">
    <location>
        <begin position="125"/>
        <end position="143"/>
    </location>
</feature>
<feature type="transmembrane region" description="Helical" evidence="12">
    <location>
        <begin position="486"/>
        <end position="505"/>
    </location>
</feature>
<feature type="transmembrane region" description="Helical" evidence="12">
    <location>
        <begin position="517"/>
        <end position="536"/>
    </location>
</feature>
<evidence type="ECO:0000256" key="12">
    <source>
        <dbReference type="SAM" id="Phobius"/>
    </source>
</evidence>
<evidence type="ECO:0000256" key="5">
    <source>
        <dbReference type="ARBA" id="ARBA00022824"/>
    </source>
</evidence>
<keyword evidence="5 9" id="KW-0256">Endoplasmic reticulum</keyword>
<dbReference type="FunCoup" id="A0A7M7T1A4">
    <property type="interactions" value="595"/>
</dbReference>
<dbReference type="Pfam" id="PF03062">
    <property type="entry name" value="MBOAT"/>
    <property type="match status" value="1"/>
</dbReference>
<evidence type="ECO:0000256" key="8">
    <source>
        <dbReference type="ARBA" id="ARBA00023315"/>
    </source>
</evidence>
<feature type="transmembrane region" description="Helical" evidence="12">
    <location>
        <begin position="204"/>
        <end position="225"/>
    </location>
</feature>
<keyword evidence="3 9" id="KW-0808">Transferase</keyword>
<dbReference type="PANTHER" id="PTHR10408:SF8">
    <property type="entry name" value="O-ACYLTRANSFERASE"/>
    <property type="match status" value="1"/>
</dbReference>
<dbReference type="KEGG" id="spu:583194"/>
<feature type="transmembrane region" description="Helical" evidence="12">
    <location>
        <begin position="379"/>
        <end position="403"/>
    </location>
</feature>
<keyword evidence="6 12" id="KW-1133">Transmembrane helix</keyword>
<evidence type="ECO:0000256" key="6">
    <source>
        <dbReference type="ARBA" id="ARBA00022989"/>
    </source>
</evidence>
<reference evidence="13" key="2">
    <citation type="submission" date="2021-01" db="UniProtKB">
        <authorList>
            <consortium name="EnsemblMetazoa"/>
        </authorList>
    </citation>
    <scope>IDENTIFICATION</scope>
</reference>
<keyword evidence="7 9" id="KW-0472">Membrane</keyword>
<dbReference type="InterPro" id="IPR014371">
    <property type="entry name" value="Oat_ACAT_DAG_ARE"/>
</dbReference>
<reference evidence="14" key="1">
    <citation type="submission" date="2015-02" db="EMBL/GenBank/DDBJ databases">
        <title>Genome sequencing for Strongylocentrotus purpuratus.</title>
        <authorList>
            <person name="Murali S."/>
            <person name="Liu Y."/>
            <person name="Vee V."/>
            <person name="English A."/>
            <person name="Wang M."/>
            <person name="Skinner E."/>
            <person name="Han Y."/>
            <person name="Muzny D.M."/>
            <person name="Worley K.C."/>
            <person name="Gibbs R.A."/>
        </authorList>
    </citation>
    <scope>NUCLEOTIDE SEQUENCE</scope>
</reference>
<dbReference type="GO" id="GO:0008203">
    <property type="term" value="P:cholesterol metabolic process"/>
    <property type="evidence" value="ECO:0000318"/>
    <property type="project" value="GO_Central"/>
</dbReference>
<feature type="transmembrane region" description="Helical" evidence="12">
    <location>
        <begin position="345"/>
        <end position="367"/>
    </location>
</feature>
<feature type="transmembrane region" description="Helical" evidence="12">
    <location>
        <begin position="459"/>
        <end position="480"/>
    </location>
</feature>
<organism evidence="13 14">
    <name type="scientific">Strongylocentrotus purpuratus</name>
    <name type="common">Purple sea urchin</name>
    <dbReference type="NCBI Taxonomy" id="7668"/>
    <lineage>
        <taxon>Eukaryota</taxon>
        <taxon>Metazoa</taxon>
        <taxon>Echinodermata</taxon>
        <taxon>Eleutherozoa</taxon>
        <taxon>Echinozoa</taxon>
        <taxon>Echinoidea</taxon>
        <taxon>Euechinoidea</taxon>
        <taxon>Echinacea</taxon>
        <taxon>Camarodonta</taxon>
        <taxon>Echinidea</taxon>
        <taxon>Strongylocentrotidae</taxon>
        <taxon>Strongylocentrotus</taxon>
    </lineage>
</organism>
<comment type="subcellular location">
    <subcellularLocation>
        <location evidence="1 9">Endoplasmic reticulum membrane</location>
        <topology evidence="1 9">Multi-pass membrane protein</topology>
    </subcellularLocation>
</comment>
<dbReference type="PANTHER" id="PTHR10408">
    <property type="entry name" value="STEROL O-ACYLTRANSFERASE"/>
    <property type="match status" value="1"/>
</dbReference>
<dbReference type="OMA" id="TYDAYYR"/>
<evidence type="ECO:0000256" key="7">
    <source>
        <dbReference type="ARBA" id="ARBA00023136"/>
    </source>
</evidence>
<evidence type="ECO:0000256" key="9">
    <source>
        <dbReference type="PIRNR" id="PIRNR000439"/>
    </source>
</evidence>
<dbReference type="EnsemblMetazoa" id="XM_030990604">
    <property type="protein sequence ID" value="XP_030846464"/>
    <property type="gene ID" value="LOC583194"/>
</dbReference>
<feature type="transmembrane region" description="Helical" evidence="12">
    <location>
        <begin position="170"/>
        <end position="192"/>
    </location>
</feature>
<protein>
    <recommendedName>
        <fullName evidence="9">O-acyltransferase</fullName>
    </recommendedName>
</protein>
<dbReference type="RefSeq" id="XP_030846464.1">
    <property type="nucleotide sequence ID" value="XM_030990604.1"/>
</dbReference>
<feature type="active site" evidence="10">
    <location>
        <position position="476"/>
    </location>
</feature>
<dbReference type="InterPro" id="IPR004299">
    <property type="entry name" value="MBOAT_fam"/>
</dbReference>
<sequence length="565" mass="66049">MDETGERRRPVLQNGLDHRVQEGLRNRGHNGRMHSSPGSSDRDRDMAVSQIRNAAQQMQTDFVDQMQDRLNNMLDGFVGEVTRMGELESPVKENPKGKREPLAQKVFVPRESLLTILLKDKNIQTIYNILVAMLIVIIMNTFITDLIDTGSIRLDFGLLQRAFGQAPTVLWTWFLMQIWAMLFFYCTFQYWAQHGSSYYSPFRLYIPDAAWLVVYVLYQAIFLYIPMRAVLVHSLPIASSIIITAEQVRLLMKMHAFMRENAPRALAWKRQRIAAKKATNGHSKGTPDGDVDDPVANGNHTEEEVVTPCPDFSKYLYFLFCPTLIYRDSYPRTAEIRWDVVRVNFLQVLGCLFYTFYLFDCFCIPLFKNFNEDLMTMKSLARTVFTCMLPATLMLLLAFFAVLHSWFNAFAEMLRFADRQFYKDWWTCKNYSTYYRTWNIVVHDWLYTYIYRDCQLLGLGRLTSSLMVFAISAVVHEYIIVMAFRYFYPVLLVFFVGVGVPLSIFMTGEWKSAIWNIFMWITLISGMGLILVLYNLEWYARLYCDYDRSSWIQLVVPQTWGCKLL</sequence>
<dbReference type="PIRSF" id="PIRSF000439">
    <property type="entry name" value="Oat_ACAT_DAG_ARE"/>
    <property type="match status" value="1"/>
</dbReference>
<evidence type="ECO:0000256" key="11">
    <source>
        <dbReference type="SAM" id="MobiDB-lite"/>
    </source>
</evidence>
<name>A0A7M7T1A4_STRPU</name>
<dbReference type="Proteomes" id="UP000007110">
    <property type="component" value="Unassembled WGS sequence"/>
</dbReference>
<dbReference type="AlphaFoldDB" id="A0A7M7T1A4"/>
<keyword evidence="8 9" id="KW-0012">Acyltransferase</keyword>
<keyword evidence="4 12" id="KW-0812">Transmembrane</keyword>
<comment type="similarity">
    <text evidence="2 9">Belongs to the membrane-bound acyltransferase family. Sterol o-acyltransferase subfamily.</text>
</comment>
<evidence type="ECO:0000256" key="3">
    <source>
        <dbReference type="ARBA" id="ARBA00022679"/>
    </source>
</evidence>
<evidence type="ECO:0000256" key="1">
    <source>
        <dbReference type="ARBA" id="ARBA00004477"/>
    </source>
</evidence>
<dbReference type="GeneID" id="583194"/>
<evidence type="ECO:0000313" key="14">
    <source>
        <dbReference type="Proteomes" id="UP000007110"/>
    </source>
</evidence>
<dbReference type="GO" id="GO:0008374">
    <property type="term" value="F:O-acyltransferase activity"/>
    <property type="evidence" value="ECO:0000318"/>
    <property type="project" value="GO_Central"/>
</dbReference>
<feature type="compositionally biased region" description="Basic and acidic residues" evidence="11">
    <location>
        <begin position="16"/>
        <end position="25"/>
    </location>
</feature>
<dbReference type="InParanoid" id="A0A7M7T1A4"/>
<evidence type="ECO:0000256" key="4">
    <source>
        <dbReference type="ARBA" id="ARBA00022692"/>
    </source>
</evidence>
<evidence type="ECO:0000256" key="10">
    <source>
        <dbReference type="PIRSR" id="PIRSR000439-1"/>
    </source>
</evidence>
<evidence type="ECO:0000313" key="13">
    <source>
        <dbReference type="EnsemblMetazoa" id="XP_030846464"/>
    </source>
</evidence>
<proteinExistence type="inferred from homology"/>
<accession>A0A7M7T1A4</accession>
<dbReference type="OrthoDB" id="10039049at2759"/>